<organism evidence="7 8">
    <name type="scientific">Microbacterium commune</name>
    <dbReference type="NCBI Taxonomy" id="2762219"/>
    <lineage>
        <taxon>Bacteria</taxon>
        <taxon>Bacillati</taxon>
        <taxon>Actinomycetota</taxon>
        <taxon>Actinomycetes</taxon>
        <taxon>Micrococcales</taxon>
        <taxon>Microbacteriaceae</taxon>
        <taxon>Microbacterium</taxon>
    </lineage>
</organism>
<proteinExistence type="predicted"/>
<protein>
    <recommendedName>
        <fullName evidence="9">Membrane protein involved in the export of O-antigen and teichoic acid</fullName>
    </recommendedName>
</protein>
<feature type="transmembrane region" description="Helical" evidence="6">
    <location>
        <begin position="399"/>
        <end position="419"/>
    </location>
</feature>
<keyword evidence="2" id="KW-1003">Cell membrane</keyword>
<dbReference type="PANTHER" id="PTHR30250">
    <property type="entry name" value="PST FAMILY PREDICTED COLANIC ACID TRANSPORTER"/>
    <property type="match status" value="1"/>
</dbReference>
<gene>
    <name evidence="7" type="ORF">H9633_03195</name>
</gene>
<feature type="transmembrane region" description="Helical" evidence="6">
    <location>
        <begin position="60"/>
        <end position="88"/>
    </location>
</feature>
<name>A0ABR8W2Q4_9MICO</name>
<feature type="transmembrane region" description="Helical" evidence="6">
    <location>
        <begin position="30"/>
        <end position="48"/>
    </location>
</feature>
<feature type="transmembrane region" description="Helical" evidence="6">
    <location>
        <begin position="94"/>
        <end position="120"/>
    </location>
</feature>
<feature type="transmembrane region" description="Helical" evidence="6">
    <location>
        <begin position="425"/>
        <end position="447"/>
    </location>
</feature>
<accession>A0ABR8W2Q4</accession>
<feature type="transmembrane region" description="Helical" evidence="6">
    <location>
        <begin position="272"/>
        <end position="296"/>
    </location>
</feature>
<evidence type="ECO:0000256" key="4">
    <source>
        <dbReference type="ARBA" id="ARBA00022989"/>
    </source>
</evidence>
<comment type="subcellular location">
    <subcellularLocation>
        <location evidence="1">Cell membrane</location>
        <topology evidence="1">Multi-pass membrane protein</topology>
    </subcellularLocation>
</comment>
<reference evidence="7 8" key="1">
    <citation type="submission" date="2020-08" db="EMBL/GenBank/DDBJ databases">
        <title>A Genomic Blueprint of the Chicken Gut Microbiome.</title>
        <authorList>
            <person name="Gilroy R."/>
            <person name="Ravi A."/>
            <person name="Getino M."/>
            <person name="Pursley I."/>
            <person name="Horton D.L."/>
            <person name="Alikhan N.-F."/>
            <person name="Baker D."/>
            <person name="Gharbi K."/>
            <person name="Hall N."/>
            <person name="Watson M."/>
            <person name="Adriaenssens E.M."/>
            <person name="Foster-Nyarko E."/>
            <person name="Jarju S."/>
            <person name="Secka A."/>
            <person name="Antonio M."/>
            <person name="Oren A."/>
            <person name="Chaudhuri R."/>
            <person name="La Ragione R.M."/>
            <person name="Hildebrand F."/>
            <person name="Pallen M.J."/>
        </authorList>
    </citation>
    <scope>NUCLEOTIDE SEQUENCE [LARGE SCALE GENOMIC DNA]</scope>
    <source>
        <strain evidence="7 8">Re1</strain>
    </source>
</reference>
<feature type="transmembrane region" description="Helical" evidence="6">
    <location>
        <begin position="132"/>
        <end position="152"/>
    </location>
</feature>
<evidence type="ECO:0000256" key="1">
    <source>
        <dbReference type="ARBA" id="ARBA00004651"/>
    </source>
</evidence>
<feature type="transmembrane region" description="Helical" evidence="6">
    <location>
        <begin position="199"/>
        <end position="217"/>
    </location>
</feature>
<keyword evidence="5 6" id="KW-0472">Membrane</keyword>
<evidence type="ECO:0000256" key="3">
    <source>
        <dbReference type="ARBA" id="ARBA00022692"/>
    </source>
</evidence>
<dbReference type="EMBL" id="JACSPX010000001">
    <property type="protein sequence ID" value="MBD8011305.1"/>
    <property type="molecule type" value="Genomic_DNA"/>
</dbReference>
<sequence length="468" mass="48052">MLLSLMRPAANTLVLPVLVAAMSPSDVGRFVLLAPLWWLCQSLLSLGANESLARLVAKGCTGVAGALLLITATIGVFGVLLAAALMAFSGGILGIPWSFAVLGAVLLGVSQAVIAVSVAVLRVDMRVRAASIALAASTLATVVPGVFSVLLIEPSADAYYMAAAVGGLLVAGVASVATMRGHRRDYRDSWTTFRRAVRLGIPLMPQLMASLVIDLLARRVVLAFGGLAAVGVFGVAIMVGSLLSLIVKSVVQAWGPVFFRKDQASAVSQARLVATVGVSGVLLATAVIPIAGFAASSVIDNLGYRADSMIIVATLAACAAAPHIVVLVLTYASLHSERTGLIAWTAIVGPASGLLCGVILAQVRWELIAVALPLGHLASGLLMLVFSRDLRQWGVPPPTVSWAILSAAVGVVFSATGVLESGGGWIALLSASIIGAAGVAPLVLLWVARVRGGRSLVDDSRATVRSRE</sequence>
<evidence type="ECO:0000313" key="7">
    <source>
        <dbReference type="EMBL" id="MBD8011305.1"/>
    </source>
</evidence>
<keyword evidence="8" id="KW-1185">Reference proteome</keyword>
<dbReference type="InterPro" id="IPR050833">
    <property type="entry name" value="Poly_Biosynth_Transport"/>
</dbReference>
<feature type="transmembrane region" description="Helical" evidence="6">
    <location>
        <begin position="223"/>
        <end position="251"/>
    </location>
</feature>
<evidence type="ECO:0000256" key="5">
    <source>
        <dbReference type="ARBA" id="ARBA00023136"/>
    </source>
</evidence>
<dbReference type="PANTHER" id="PTHR30250:SF11">
    <property type="entry name" value="O-ANTIGEN TRANSPORTER-RELATED"/>
    <property type="match status" value="1"/>
</dbReference>
<comment type="caution">
    <text evidence="7">The sequence shown here is derived from an EMBL/GenBank/DDBJ whole genome shotgun (WGS) entry which is preliminary data.</text>
</comment>
<feature type="transmembrane region" description="Helical" evidence="6">
    <location>
        <begin position="341"/>
        <end position="361"/>
    </location>
</feature>
<feature type="transmembrane region" description="Helical" evidence="6">
    <location>
        <begin position="308"/>
        <end position="329"/>
    </location>
</feature>
<feature type="transmembrane region" description="Helical" evidence="6">
    <location>
        <begin position="158"/>
        <end position="178"/>
    </location>
</feature>
<feature type="transmembrane region" description="Helical" evidence="6">
    <location>
        <begin position="367"/>
        <end position="387"/>
    </location>
</feature>
<evidence type="ECO:0000313" key="8">
    <source>
        <dbReference type="Proteomes" id="UP000611521"/>
    </source>
</evidence>
<evidence type="ECO:0000256" key="6">
    <source>
        <dbReference type="SAM" id="Phobius"/>
    </source>
</evidence>
<evidence type="ECO:0008006" key="9">
    <source>
        <dbReference type="Google" id="ProtNLM"/>
    </source>
</evidence>
<evidence type="ECO:0000256" key="2">
    <source>
        <dbReference type="ARBA" id="ARBA00022475"/>
    </source>
</evidence>
<keyword evidence="3 6" id="KW-0812">Transmembrane</keyword>
<keyword evidence="4 6" id="KW-1133">Transmembrane helix</keyword>
<dbReference type="Proteomes" id="UP000611521">
    <property type="component" value="Unassembled WGS sequence"/>
</dbReference>